<feature type="compositionally biased region" description="Basic and acidic residues" evidence="1">
    <location>
        <begin position="1"/>
        <end position="10"/>
    </location>
</feature>
<sequence length="43" mass="4895">MSSRESREHLYAQSQERLTDLESRATDLHVRTRGDGGSHTPLN</sequence>
<reference evidence="2" key="1">
    <citation type="submission" date="2014-11" db="EMBL/GenBank/DDBJ databases">
        <authorList>
            <person name="Amaro Gonzalez C."/>
        </authorList>
    </citation>
    <scope>NUCLEOTIDE SEQUENCE</scope>
</reference>
<proteinExistence type="predicted"/>
<reference evidence="2" key="2">
    <citation type="journal article" date="2015" name="Fish Shellfish Immunol.">
        <title>Early steps in the European eel (Anguilla anguilla)-Vibrio vulnificus interaction in the gills: Role of the RtxA13 toxin.</title>
        <authorList>
            <person name="Callol A."/>
            <person name="Pajuelo D."/>
            <person name="Ebbesson L."/>
            <person name="Teles M."/>
            <person name="MacKenzie S."/>
            <person name="Amaro C."/>
        </authorList>
    </citation>
    <scope>NUCLEOTIDE SEQUENCE</scope>
</reference>
<evidence type="ECO:0000256" key="1">
    <source>
        <dbReference type="SAM" id="MobiDB-lite"/>
    </source>
</evidence>
<name>A0A0E9QMW1_ANGAN</name>
<organism evidence="2">
    <name type="scientific">Anguilla anguilla</name>
    <name type="common">European freshwater eel</name>
    <name type="synonym">Muraena anguilla</name>
    <dbReference type="NCBI Taxonomy" id="7936"/>
    <lineage>
        <taxon>Eukaryota</taxon>
        <taxon>Metazoa</taxon>
        <taxon>Chordata</taxon>
        <taxon>Craniata</taxon>
        <taxon>Vertebrata</taxon>
        <taxon>Euteleostomi</taxon>
        <taxon>Actinopterygii</taxon>
        <taxon>Neopterygii</taxon>
        <taxon>Teleostei</taxon>
        <taxon>Anguilliformes</taxon>
        <taxon>Anguillidae</taxon>
        <taxon>Anguilla</taxon>
    </lineage>
</organism>
<protein>
    <submittedName>
        <fullName evidence="2">Uncharacterized protein</fullName>
    </submittedName>
</protein>
<accession>A0A0E9QMW1</accession>
<feature type="compositionally biased region" description="Basic and acidic residues" evidence="1">
    <location>
        <begin position="17"/>
        <end position="36"/>
    </location>
</feature>
<evidence type="ECO:0000313" key="2">
    <source>
        <dbReference type="EMBL" id="JAH17660.1"/>
    </source>
</evidence>
<dbReference type="AlphaFoldDB" id="A0A0E9QMW1"/>
<dbReference type="EMBL" id="GBXM01090917">
    <property type="protein sequence ID" value="JAH17660.1"/>
    <property type="molecule type" value="Transcribed_RNA"/>
</dbReference>
<feature type="region of interest" description="Disordered" evidence="1">
    <location>
        <begin position="1"/>
        <end position="43"/>
    </location>
</feature>